<dbReference type="Pfam" id="PF08241">
    <property type="entry name" value="Methyltransf_11"/>
    <property type="match status" value="1"/>
</dbReference>
<gene>
    <name evidence="3" type="ORF">RUN39_v1_1330010</name>
</gene>
<organism evidence="3">
    <name type="scientific">Ralstonia solanacearum</name>
    <name type="common">Pseudomonas solanacearum</name>
    <dbReference type="NCBI Taxonomy" id="305"/>
    <lineage>
        <taxon>Bacteria</taxon>
        <taxon>Pseudomonadati</taxon>
        <taxon>Pseudomonadota</taxon>
        <taxon>Betaproteobacteria</taxon>
        <taxon>Burkholderiales</taxon>
        <taxon>Burkholderiaceae</taxon>
        <taxon>Ralstonia</taxon>
        <taxon>Ralstonia solanacearum species complex</taxon>
    </lineage>
</organism>
<dbReference type="EMBL" id="LN899819">
    <property type="protein sequence ID" value="CUV15426.1"/>
    <property type="molecule type" value="Genomic_DNA"/>
</dbReference>
<dbReference type="InterPro" id="IPR029063">
    <property type="entry name" value="SAM-dependent_MTases_sf"/>
</dbReference>
<proteinExistence type="predicted"/>
<protein>
    <recommendedName>
        <fullName evidence="2">Methyltransferase type 11 domain-containing protein</fullName>
    </recommendedName>
</protein>
<reference evidence="3" key="1">
    <citation type="submission" date="2015-10" db="EMBL/GenBank/DDBJ databases">
        <authorList>
            <person name="Gilbert D.G."/>
        </authorList>
    </citation>
    <scope>NUCLEOTIDE SEQUENCE</scope>
    <source>
        <strain evidence="3">Phyl III-seqv23</strain>
    </source>
</reference>
<dbReference type="SUPFAM" id="SSF53335">
    <property type="entry name" value="S-adenosyl-L-methionine-dependent methyltransferases"/>
    <property type="match status" value="1"/>
</dbReference>
<sequence>MGPYGSQSKSRATLATDTAPGFAPADLAERGQLLRLGHAVKLNDYAPLTLPPANADLVSCFIGLHHMAPEKLQPFLESVARVLRPGGWFVLRGHDVASTRMEHFVALAHTVFNAGLGEPWAVNAAEPRGFASAAACIAAPLRHQSQPRAGRRPARRRAGTLSGRARPAGPAALFRLPHRGHALGQRRHRYPRHRWQCVGDSRHAVEAA</sequence>
<dbReference type="AlphaFoldDB" id="A0A0S4TZI4"/>
<feature type="domain" description="Methyltransferase type 11" evidence="2">
    <location>
        <begin position="36"/>
        <end position="91"/>
    </location>
</feature>
<evidence type="ECO:0000256" key="1">
    <source>
        <dbReference type="SAM" id="MobiDB-lite"/>
    </source>
</evidence>
<name>A0A0S4TZI4_RALSL</name>
<dbReference type="Gene3D" id="3.40.50.150">
    <property type="entry name" value="Vaccinia Virus protein VP39"/>
    <property type="match status" value="1"/>
</dbReference>
<dbReference type="InterPro" id="IPR013216">
    <property type="entry name" value="Methyltransf_11"/>
</dbReference>
<dbReference type="CDD" id="cd02440">
    <property type="entry name" value="AdoMet_MTases"/>
    <property type="match status" value="1"/>
</dbReference>
<evidence type="ECO:0000259" key="2">
    <source>
        <dbReference type="Pfam" id="PF08241"/>
    </source>
</evidence>
<accession>A0A0S4TZI4</accession>
<feature type="region of interest" description="Disordered" evidence="1">
    <location>
        <begin position="142"/>
        <end position="168"/>
    </location>
</feature>
<evidence type="ECO:0000313" key="3">
    <source>
        <dbReference type="EMBL" id="CUV15426.1"/>
    </source>
</evidence>
<feature type="compositionally biased region" description="Basic residues" evidence="1">
    <location>
        <begin position="149"/>
        <end position="158"/>
    </location>
</feature>
<dbReference type="GO" id="GO:0008757">
    <property type="term" value="F:S-adenosylmethionine-dependent methyltransferase activity"/>
    <property type="evidence" value="ECO:0007669"/>
    <property type="project" value="InterPro"/>
</dbReference>